<feature type="transmembrane region" description="Helical" evidence="1">
    <location>
        <begin position="45"/>
        <end position="62"/>
    </location>
</feature>
<keyword evidence="1" id="KW-0812">Transmembrane</keyword>
<sequence>MRKHWREYPLEDPGFASEVEERWCEVEFCAQPPKDLGPWGGPTPSPFWILGLLGALVGVLWLV</sequence>
<dbReference type="Proteomes" id="UP000266178">
    <property type="component" value="Unassembled WGS sequence"/>
</dbReference>
<evidence type="ECO:0000256" key="1">
    <source>
        <dbReference type="SAM" id="Phobius"/>
    </source>
</evidence>
<name>A0A399FCC2_9DEIN</name>
<evidence type="ECO:0000313" key="2">
    <source>
        <dbReference type="EMBL" id="RIH93863.1"/>
    </source>
</evidence>
<protein>
    <submittedName>
        <fullName evidence="2">Uncharacterized protein</fullName>
    </submittedName>
</protein>
<proteinExistence type="predicted"/>
<dbReference type="AlphaFoldDB" id="A0A399FCC2"/>
<keyword evidence="1" id="KW-0472">Membrane</keyword>
<dbReference type="EMBL" id="QWLB01000002">
    <property type="protein sequence ID" value="RIH93863.1"/>
    <property type="molecule type" value="Genomic_DNA"/>
</dbReference>
<keyword evidence="1" id="KW-1133">Transmembrane helix</keyword>
<evidence type="ECO:0000313" key="3">
    <source>
        <dbReference type="Proteomes" id="UP000266178"/>
    </source>
</evidence>
<reference evidence="2 3" key="1">
    <citation type="submission" date="2018-08" db="EMBL/GenBank/DDBJ databases">
        <title>Meiothermus granaticius genome AF-68 sequencing project.</title>
        <authorList>
            <person name="Da Costa M.S."/>
            <person name="Albuquerque L."/>
            <person name="Raposo P."/>
            <person name="Froufe H.J.C."/>
            <person name="Barroso C.S."/>
            <person name="Egas C."/>
        </authorList>
    </citation>
    <scope>NUCLEOTIDE SEQUENCE [LARGE SCALE GENOMIC DNA]</scope>
    <source>
        <strain evidence="2 3">AF-68</strain>
    </source>
</reference>
<dbReference type="RefSeq" id="WP_119355748.1">
    <property type="nucleotide sequence ID" value="NZ_BJXM01000004.1"/>
</dbReference>
<gene>
    <name evidence="2" type="ORF">Mgrana_00212</name>
</gene>
<keyword evidence="3" id="KW-1185">Reference proteome</keyword>
<accession>A0A399FCC2</accession>
<organism evidence="2 3">
    <name type="scientific">Meiothermus granaticius NBRC 107808</name>
    <dbReference type="NCBI Taxonomy" id="1227551"/>
    <lineage>
        <taxon>Bacteria</taxon>
        <taxon>Thermotogati</taxon>
        <taxon>Deinococcota</taxon>
        <taxon>Deinococci</taxon>
        <taxon>Thermales</taxon>
        <taxon>Thermaceae</taxon>
        <taxon>Meiothermus</taxon>
    </lineage>
</organism>
<comment type="caution">
    <text evidence="2">The sequence shown here is derived from an EMBL/GenBank/DDBJ whole genome shotgun (WGS) entry which is preliminary data.</text>
</comment>